<reference evidence="2" key="2">
    <citation type="submission" date="2018-07" db="EMBL/GenBank/DDBJ databases">
        <authorList>
            <person name="Quirk P.G."/>
            <person name="Krulwich T.A."/>
        </authorList>
    </citation>
    <scope>NUCLEOTIDE SEQUENCE</scope>
</reference>
<organism evidence="1">
    <name type="scientific">Culicoides sonorensis</name>
    <name type="common">Biting midge</name>
    <dbReference type="NCBI Taxonomy" id="179676"/>
    <lineage>
        <taxon>Eukaryota</taxon>
        <taxon>Metazoa</taxon>
        <taxon>Ecdysozoa</taxon>
        <taxon>Arthropoda</taxon>
        <taxon>Hexapoda</taxon>
        <taxon>Insecta</taxon>
        <taxon>Pterygota</taxon>
        <taxon>Neoptera</taxon>
        <taxon>Endopterygota</taxon>
        <taxon>Diptera</taxon>
        <taxon>Nematocera</taxon>
        <taxon>Chironomoidea</taxon>
        <taxon>Ceratopogonidae</taxon>
        <taxon>Ceratopogoninae</taxon>
        <taxon>Culicoides</taxon>
        <taxon>Monoculicoides</taxon>
    </lineage>
</organism>
<reference evidence="1" key="1">
    <citation type="submission" date="2018-04" db="EMBL/GenBank/DDBJ databases">
        <authorList>
            <person name="Go L.Y."/>
            <person name="Mitchell J.A."/>
        </authorList>
    </citation>
    <scope>NUCLEOTIDE SEQUENCE</scope>
    <source>
        <tissue evidence="1">Whole organism</tissue>
    </source>
</reference>
<dbReference type="AlphaFoldDB" id="A0A336LFW9"/>
<sequence>MRLGNGHKYVTTTVTRNLFTRQRGCVTSLAPSFYHQTKAAETNISNNKLKPATITKTNFCVFNNCNLNNINNINNRIFTRNFTTTTKMSAKPCVTLDNINPSIKVMEYAVRGPLVIRAGQIEKELEEVSCEFLT</sequence>
<protein>
    <submittedName>
        <fullName evidence="1">CSON008927 protein</fullName>
    </submittedName>
</protein>
<dbReference type="Gene3D" id="3.90.1150.10">
    <property type="entry name" value="Aspartate Aminotransferase, domain 1"/>
    <property type="match status" value="1"/>
</dbReference>
<gene>
    <name evidence="1" type="primary">CSON008927</name>
</gene>
<name>A0A336LFW9_CULSO</name>
<accession>A0A336LFW9</accession>
<evidence type="ECO:0000313" key="2">
    <source>
        <dbReference type="EMBL" id="SSX35007.1"/>
    </source>
</evidence>
<dbReference type="EMBL" id="UFQT01003448">
    <property type="protein sequence ID" value="SSX35007.1"/>
    <property type="molecule type" value="Genomic_DNA"/>
</dbReference>
<evidence type="ECO:0000313" key="1">
    <source>
        <dbReference type="EMBL" id="SSX15647.1"/>
    </source>
</evidence>
<proteinExistence type="predicted"/>
<dbReference type="VEuPathDB" id="VectorBase:CSON008927"/>
<dbReference type="EMBL" id="UFQS01003448">
    <property type="protein sequence ID" value="SSX15647.1"/>
    <property type="molecule type" value="Genomic_DNA"/>
</dbReference>
<dbReference type="InterPro" id="IPR015422">
    <property type="entry name" value="PyrdxlP-dep_Trfase_small"/>
</dbReference>